<dbReference type="PANTHER" id="PTHR33885">
    <property type="entry name" value="PHAGE SHOCK PROTEIN C"/>
    <property type="match status" value="1"/>
</dbReference>
<sequence length="90" mass="10478">MQTKFYKLKRGKMVDGVLAGLSDKYGFDVSLVRFLFVLFTIFNFGIGIVIYIALSVILPYKEDVDREKYGTGPRKRKDAEQIDDKDGWFW</sequence>
<keyword evidence="2" id="KW-1003">Cell membrane</keyword>
<keyword evidence="3 7" id="KW-0812">Transmembrane</keyword>
<dbReference type="Proteomes" id="UP000254634">
    <property type="component" value="Unassembled WGS sequence"/>
</dbReference>
<accession>A0A380KYL1</accession>
<feature type="domain" description="Phage shock protein PspC N-terminal" evidence="8">
    <location>
        <begin position="4"/>
        <end position="60"/>
    </location>
</feature>
<evidence type="ECO:0000256" key="1">
    <source>
        <dbReference type="ARBA" id="ARBA00004162"/>
    </source>
</evidence>
<feature type="compositionally biased region" description="Basic and acidic residues" evidence="6">
    <location>
        <begin position="77"/>
        <end position="90"/>
    </location>
</feature>
<dbReference type="RefSeq" id="WP_018372279.1">
    <property type="nucleotide sequence ID" value="NZ_UHFR01000005.1"/>
</dbReference>
<keyword evidence="10" id="KW-1185">Reference proteome</keyword>
<dbReference type="AlphaFoldDB" id="A0A380KYL1"/>
<name>A0A380KYL1_9STRE</name>
<keyword evidence="5 7" id="KW-0472">Membrane</keyword>
<dbReference type="STRING" id="1123307.GCA_000380065_01564"/>
<reference evidence="9" key="1">
    <citation type="submission" date="2018-06" db="EMBL/GenBank/DDBJ databases">
        <authorList>
            <consortium name="Pathogen Informatics"/>
            <person name="Doyle S."/>
        </authorList>
    </citation>
    <scope>NUCLEOTIDE SEQUENCE [LARGE SCALE GENOMIC DNA]</scope>
    <source>
        <strain evidence="9">NCTC13765</strain>
    </source>
</reference>
<evidence type="ECO:0000256" key="5">
    <source>
        <dbReference type="ARBA" id="ARBA00023136"/>
    </source>
</evidence>
<dbReference type="InterPro" id="IPR007168">
    <property type="entry name" value="Phageshock_PspC_N"/>
</dbReference>
<organism evidence="9 10">
    <name type="scientific">Streptococcus massiliensis</name>
    <dbReference type="NCBI Taxonomy" id="313439"/>
    <lineage>
        <taxon>Bacteria</taxon>
        <taxon>Bacillati</taxon>
        <taxon>Bacillota</taxon>
        <taxon>Bacilli</taxon>
        <taxon>Lactobacillales</taxon>
        <taxon>Streptococcaceae</taxon>
        <taxon>Streptococcus</taxon>
    </lineage>
</organism>
<comment type="subcellular location">
    <subcellularLocation>
        <location evidence="1">Cell membrane</location>
        <topology evidence="1">Single-pass membrane protein</topology>
    </subcellularLocation>
</comment>
<gene>
    <name evidence="9" type="ORF">NCTC13765_00681</name>
</gene>
<evidence type="ECO:0000259" key="8">
    <source>
        <dbReference type="Pfam" id="PF04024"/>
    </source>
</evidence>
<dbReference type="PANTHER" id="PTHR33885:SF3">
    <property type="entry name" value="PHAGE SHOCK PROTEIN C"/>
    <property type="match status" value="1"/>
</dbReference>
<proteinExistence type="predicted"/>
<evidence type="ECO:0000313" key="10">
    <source>
        <dbReference type="Proteomes" id="UP000254634"/>
    </source>
</evidence>
<feature type="transmembrane region" description="Helical" evidence="7">
    <location>
        <begin position="34"/>
        <end position="58"/>
    </location>
</feature>
<dbReference type="OrthoDB" id="9815286at2"/>
<evidence type="ECO:0000256" key="3">
    <source>
        <dbReference type="ARBA" id="ARBA00022692"/>
    </source>
</evidence>
<evidence type="ECO:0000313" key="9">
    <source>
        <dbReference type="EMBL" id="SUN76217.1"/>
    </source>
</evidence>
<dbReference type="InterPro" id="IPR052027">
    <property type="entry name" value="PspC"/>
</dbReference>
<evidence type="ECO:0000256" key="2">
    <source>
        <dbReference type="ARBA" id="ARBA00022475"/>
    </source>
</evidence>
<dbReference type="Pfam" id="PF04024">
    <property type="entry name" value="PspC"/>
    <property type="match status" value="1"/>
</dbReference>
<keyword evidence="4 7" id="KW-1133">Transmembrane helix</keyword>
<dbReference type="EMBL" id="UHFR01000005">
    <property type="protein sequence ID" value="SUN76217.1"/>
    <property type="molecule type" value="Genomic_DNA"/>
</dbReference>
<evidence type="ECO:0000256" key="6">
    <source>
        <dbReference type="SAM" id="MobiDB-lite"/>
    </source>
</evidence>
<evidence type="ECO:0000256" key="4">
    <source>
        <dbReference type="ARBA" id="ARBA00022989"/>
    </source>
</evidence>
<evidence type="ECO:0000256" key="7">
    <source>
        <dbReference type="SAM" id="Phobius"/>
    </source>
</evidence>
<dbReference type="GO" id="GO:0005886">
    <property type="term" value="C:plasma membrane"/>
    <property type="evidence" value="ECO:0007669"/>
    <property type="project" value="UniProtKB-SubCell"/>
</dbReference>
<feature type="region of interest" description="Disordered" evidence="6">
    <location>
        <begin position="67"/>
        <end position="90"/>
    </location>
</feature>
<protein>
    <submittedName>
        <fullName evidence="9">PspC domain-containing protein</fullName>
    </submittedName>
</protein>